<protein>
    <submittedName>
        <fullName evidence="6">Glycosyltransferase</fullName>
    </submittedName>
</protein>
<dbReference type="SUPFAM" id="SSF53448">
    <property type="entry name" value="Nucleotide-diphospho-sugar transferases"/>
    <property type="match status" value="1"/>
</dbReference>
<proteinExistence type="inferred from homology"/>
<reference evidence="6 7" key="1">
    <citation type="submission" date="2016-10" db="EMBL/GenBank/DDBJ databases">
        <title>Comparative genomics uncovers the prolific and rare metabolic potential of the cyanobacterial genus Moorea.</title>
        <authorList>
            <person name="Leao T."/>
            <person name="Castelao G."/>
            <person name="Korobeynikov A."/>
            <person name="Monroe E.A."/>
            <person name="Podell S."/>
            <person name="Glukhov E."/>
            <person name="Allen E."/>
            <person name="Gerwick W.H."/>
            <person name="Gerwick L."/>
        </authorList>
    </citation>
    <scope>NUCLEOTIDE SEQUENCE [LARGE SCALE GENOMIC DNA]</scope>
    <source>
        <strain evidence="6 7">PNG5-198</strain>
    </source>
</reference>
<comment type="caution">
    <text evidence="6">The sequence shown here is derived from an EMBL/GenBank/DDBJ whole genome shotgun (WGS) entry which is preliminary data.</text>
</comment>
<dbReference type="PANTHER" id="PTHR43179">
    <property type="entry name" value="RHAMNOSYLTRANSFERASE WBBL"/>
    <property type="match status" value="1"/>
</dbReference>
<dbReference type="Pfam" id="PF00535">
    <property type="entry name" value="Glycos_transf_2"/>
    <property type="match status" value="1"/>
</dbReference>
<comment type="similarity">
    <text evidence="2">Belongs to the glycosyltransferase 2 family.</text>
</comment>
<keyword evidence="3" id="KW-0328">Glycosyltransferase</keyword>
<evidence type="ECO:0000313" key="6">
    <source>
        <dbReference type="EMBL" id="OLT61234.1"/>
    </source>
</evidence>
<dbReference type="CDD" id="cd00761">
    <property type="entry name" value="Glyco_tranf_GTA_type"/>
    <property type="match status" value="1"/>
</dbReference>
<evidence type="ECO:0000313" key="7">
    <source>
        <dbReference type="Proteomes" id="UP000186657"/>
    </source>
</evidence>
<dbReference type="Gene3D" id="3.90.550.10">
    <property type="entry name" value="Spore Coat Polysaccharide Biosynthesis Protein SpsA, Chain A"/>
    <property type="match status" value="1"/>
</dbReference>
<dbReference type="AlphaFoldDB" id="A0A1U7N5P4"/>
<evidence type="ECO:0000256" key="2">
    <source>
        <dbReference type="ARBA" id="ARBA00006739"/>
    </source>
</evidence>
<evidence type="ECO:0000256" key="3">
    <source>
        <dbReference type="ARBA" id="ARBA00022676"/>
    </source>
</evidence>
<keyword evidence="7" id="KW-1185">Reference proteome</keyword>
<dbReference type="GO" id="GO:0016757">
    <property type="term" value="F:glycosyltransferase activity"/>
    <property type="evidence" value="ECO:0007669"/>
    <property type="project" value="UniProtKB-KW"/>
</dbReference>
<dbReference type="EMBL" id="MKZS01000001">
    <property type="protein sequence ID" value="OLT61234.1"/>
    <property type="molecule type" value="Genomic_DNA"/>
</dbReference>
<evidence type="ECO:0000256" key="1">
    <source>
        <dbReference type="ARBA" id="ARBA00004776"/>
    </source>
</evidence>
<organism evidence="6 7">
    <name type="scientific">Moorena bouillonii PNG</name>
    <dbReference type="NCBI Taxonomy" id="568701"/>
    <lineage>
        <taxon>Bacteria</taxon>
        <taxon>Bacillati</taxon>
        <taxon>Cyanobacteriota</taxon>
        <taxon>Cyanophyceae</taxon>
        <taxon>Coleofasciculales</taxon>
        <taxon>Coleofasciculaceae</taxon>
        <taxon>Moorena</taxon>
    </lineage>
</organism>
<dbReference type="PANTHER" id="PTHR43179:SF12">
    <property type="entry name" value="GALACTOFURANOSYLTRANSFERASE GLFT2"/>
    <property type="match status" value="1"/>
</dbReference>
<gene>
    <name evidence="6" type="ORF">BJP37_21650</name>
</gene>
<dbReference type="RefSeq" id="WP_075902184.1">
    <property type="nucleotide sequence ID" value="NZ_MKZS01000001.1"/>
</dbReference>
<dbReference type="Proteomes" id="UP000186657">
    <property type="component" value="Unassembled WGS sequence"/>
</dbReference>
<keyword evidence="4 6" id="KW-0808">Transferase</keyword>
<dbReference type="InterPro" id="IPR001173">
    <property type="entry name" value="Glyco_trans_2-like"/>
</dbReference>
<evidence type="ECO:0000259" key="5">
    <source>
        <dbReference type="Pfam" id="PF00535"/>
    </source>
</evidence>
<evidence type="ECO:0000256" key="4">
    <source>
        <dbReference type="ARBA" id="ARBA00022679"/>
    </source>
</evidence>
<feature type="domain" description="Glycosyltransferase 2-like" evidence="5">
    <location>
        <begin position="8"/>
        <end position="113"/>
    </location>
</feature>
<sequence length="314" mass="35122">MTKLLPVSALVATKNRSKSFLRTLQSLSIQSHHPVEMIVVDGSTNNETQAICKSGIEKLSTKIIYHRAIDIGAAAQRNQGMSYVSQNMIWILDDDIIFEPHCLVRLWNALQSDSSLGGVNGMITNQLYQSPGHLSSIIWRFLHGCHEDSYAGKCIGPALNLLPEDRHDLPEVVPVEWLNTTCVLYRREALPQPLFPPIFTGYSLMEDVTLSLTVGKQWKLANARTARIFHDSQPGDHKNNLGVLAKMDLVNRHYVMTKILERNRPTDYLKLIVLQLFQLAASLTSAKGWLSLPAVVSGKLQAISEIILSKYRIA</sequence>
<comment type="pathway">
    <text evidence="1">Cell wall biogenesis; cell wall polysaccharide biosynthesis.</text>
</comment>
<dbReference type="InterPro" id="IPR029044">
    <property type="entry name" value="Nucleotide-diphossugar_trans"/>
</dbReference>
<name>A0A1U7N5P4_9CYAN</name>
<accession>A0A1U7N5P4</accession>